<name>A0A9X2S657_9FIRM</name>
<feature type="domain" description="HAMP" evidence="7">
    <location>
        <begin position="331"/>
        <end position="386"/>
    </location>
</feature>
<gene>
    <name evidence="8" type="ORF">NSA23_14445</name>
</gene>
<dbReference type="PROSITE" id="PS50111">
    <property type="entry name" value="CHEMOTAXIS_TRANSDUC_2"/>
    <property type="match status" value="1"/>
</dbReference>
<dbReference type="Gene3D" id="3.30.450.20">
    <property type="entry name" value="PAS domain"/>
    <property type="match status" value="2"/>
</dbReference>
<dbReference type="GO" id="GO:0016020">
    <property type="term" value="C:membrane"/>
    <property type="evidence" value="ECO:0007669"/>
    <property type="project" value="InterPro"/>
</dbReference>
<dbReference type="GO" id="GO:0006935">
    <property type="term" value="P:chemotaxis"/>
    <property type="evidence" value="ECO:0007669"/>
    <property type="project" value="InterPro"/>
</dbReference>
<keyword evidence="4" id="KW-0175">Coiled coil</keyword>
<sequence length="692" mass="76502">MKNKISTKISIAIGLMLVVTLGLVFYICLDRIHDKSISEAEEIVRQASLKNGKEILEQFEKIGNIEKTLIENIEMLISKDSIKREDVIEMLKKVLEKNPDLMGATIAYEPNAFDGKDKENINKAGSNDKGVFMPYITDGKVNAAYDESTDMDWYNIPKDTGKLYLTNPTTYNVNGKDLIMVSVATPIMRGNKFVGVVSIDVSLENIQESIKKIKPYEGYSAILDNNGVYIANGKNEDLILNEVKNEDNSIVDKIKKGEEVVLNYEKGKNKKDFIEMYIPVTLKGTDITWSFKSIVPKNNILKDYRELVKIIILIATISIIGIIFIVMLVIRHFLKGLSVAKEHIALIANGDLTKTMPEKYLNNEDEVGSILNSLSKMQESLKLMIEGIILESNNVEKTSRETEENVNELRGNLEEISATTEELSAGMEETAASTEEINASSLEIEQAAESVANKAEEGSKSVSNINAKVVKLRNNFIQSQKKEMEIFLSNKEKLEKALDDIKSIDQIHLLSESIMEITSQTNLLALNATIEAARAGEAGRGFAVVADEIRKLAESSKGTVEEIQGITQEVIDSAENLATSSSALLDFISVNVDADYKSMLKSTEEYTNDIELINDLVSDFSATSEELLASIQNIIKGIEEIANANNEGASGTSDIAEKTYLVVENGNNIVNQSSNAVKASENLVELISKFKI</sequence>
<evidence type="ECO:0000256" key="1">
    <source>
        <dbReference type="ARBA" id="ARBA00023224"/>
    </source>
</evidence>
<dbReference type="EMBL" id="JANJZL010000015">
    <property type="protein sequence ID" value="MCR2045300.1"/>
    <property type="molecule type" value="Genomic_DNA"/>
</dbReference>
<evidence type="ECO:0000259" key="7">
    <source>
        <dbReference type="PROSITE" id="PS50885"/>
    </source>
</evidence>
<comment type="similarity">
    <text evidence="2">Belongs to the methyl-accepting chemotaxis (MCP) protein family.</text>
</comment>
<keyword evidence="5" id="KW-1133">Transmembrane helix</keyword>
<reference evidence="8" key="1">
    <citation type="submission" date="2022-07" db="EMBL/GenBank/DDBJ databases">
        <title>Enhanced cultured diversity of the mouse gut microbiota enables custom-made synthetic communities.</title>
        <authorList>
            <person name="Afrizal A."/>
        </authorList>
    </citation>
    <scope>NUCLEOTIDE SEQUENCE</scope>
    <source>
        <strain evidence="8">DSM 29482</strain>
    </source>
</reference>
<feature type="transmembrane region" description="Helical" evidence="5">
    <location>
        <begin position="307"/>
        <end position="330"/>
    </location>
</feature>
<keyword evidence="9" id="KW-1185">Reference proteome</keyword>
<feature type="domain" description="Methyl-accepting transducer" evidence="6">
    <location>
        <begin position="398"/>
        <end position="656"/>
    </location>
</feature>
<evidence type="ECO:0000313" key="8">
    <source>
        <dbReference type="EMBL" id="MCR2045300.1"/>
    </source>
</evidence>
<dbReference type="PANTHER" id="PTHR32089">
    <property type="entry name" value="METHYL-ACCEPTING CHEMOTAXIS PROTEIN MCPB"/>
    <property type="match status" value="1"/>
</dbReference>
<evidence type="ECO:0000259" key="6">
    <source>
        <dbReference type="PROSITE" id="PS50111"/>
    </source>
</evidence>
<keyword evidence="1 3" id="KW-0807">Transducer</keyword>
<dbReference type="InterPro" id="IPR003660">
    <property type="entry name" value="HAMP_dom"/>
</dbReference>
<dbReference type="Pfam" id="PF00015">
    <property type="entry name" value="MCPsignal"/>
    <property type="match status" value="1"/>
</dbReference>
<dbReference type="SMART" id="SM00283">
    <property type="entry name" value="MA"/>
    <property type="match status" value="1"/>
</dbReference>
<evidence type="ECO:0000313" key="9">
    <source>
        <dbReference type="Proteomes" id="UP001142078"/>
    </source>
</evidence>
<dbReference type="Pfam" id="PF22673">
    <property type="entry name" value="MCP-like_PDC_1"/>
    <property type="match status" value="1"/>
</dbReference>
<dbReference type="GO" id="GO:0007165">
    <property type="term" value="P:signal transduction"/>
    <property type="evidence" value="ECO:0007669"/>
    <property type="project" value="UniProtKB-KW"/>
</dbReference>
<evidence type="ECO:0000256" key="2">
    <source>
        <dbReference type="ARBA" id="ARBA00029447"/>
    </source>
</evidence>
<keyword evidence="5" id="KW-0472">Membrane</keyword>
<protein>
    <submittedName>
        <fullName evidence="8">Methyl-accepting chemotaxis protein</fullName>
    </submittedName>
</protein>
<dbReference type="InterPro" id="IPR004090">
    <property type="entry name" value="Chemotax_Me-accpt_rcpt"/>
</dbReference>
<evidence type="ECO:0000256" key="5">
    <source>
        <dbReference type="SAM" id="Phobius"/>
    </source>
</evidence>
<evidence type="ECO:0000256" key="3">
    <source>
        <dbReference type="PROSITE-ProRule" id="PRU00284"/>
    </source>
</evidence>
<dbReference type="GO" id="GO:0004888">
    <property type="term" value="F:transmembrane signaling receptor activity"/>
    <property type="evidence" value="ECO:0007669"/>
    <property type="project" value="InterPro"/>
</dbReference>
<organism evidence="8 9">
    <name type="scientific">Anaerosalibacter massiliensis</name>
    <dbReference type="NCBI Taxonomy" id="1347392"/>
    <lineage>
        <taxon>Bacteria</taxon>
        <taxon>Bacillati</taxon>
        <taxon>Bacillota</taxon>
        <taxon>Tissierellia</taxon>
        <taxon>Tissierellales</taxon>
        <taxon>Sporanaerobacteraceae</taxon>
        <taxon>Anaerosalibacter</taxon>
    </lineage>
</organism>
<dbReference type="AlphaFoldDB" id="A0A9X2S657"/>
<evidence type="ECO:0000256" key="4">
    <source>
        <dbReference type="SAM" id="Coils"/>
    </source>
</evidence>
<proteinExistence type="inferred from homology"/>
<dbReference type="SMART" id="SM00304">
    <property type="entry name" value="HAMP"/>
    <property type="match status" value="1"/>
</dbReference>
<dbReference type="InterPro" id="IPR004089">
    <property type="entry name" value="MCPsignal_dom"/>
</dbReference>
<dbReference type="RefSeq" id="WP_050069890.1">
    <property type="nucleotide sequence ID" value="NZ_CABKTM010000074.1"/>
</dbReference>
<accession>A0A9X2S657</accession>
<dbReference type="PROSITE" id="PS50885">
    <property type="entry name" value="HAMP"/>
    <property type="match status" value="1"/>
</dbReference>
<comment type="caution">
    <text evidence="8">The sequence shown here is derived from an EMBL/GenBank/DDBJ whole genome shotgun (WGS) entry which is preliminary data.</text>
</comment>
<dbReference type="Gene3D" id="1.10.287.950">
    <property type="entry name" value="Methyl-accepting chemotaxis protein"/>
    <property type="match status" value="1"/>
</dbReference>
<keyword evidence="5" id="KW-0812">Transmembrane</keyword>
<feature type="transmembrane region" description="Helical" evidence="5">
    <location>
        <begin position="6"/>
        <end position="29"/>
    </location>
</feature>
<dbReference type="PANTHER" id="PTHR32089:SF112">
    <property type="entry name" value="LYSOZYME-LIKE PROTEIN-RELATED"/>
    <property type="match status" value="1"/>
</dbReference>
<feature type="coiled-coil region" evidence="4">
    <location>
        <begin position="392"/>
        <end position="419"/>
    </location>
</feature>
<dbReference type="PRINTS" id="PR00260">
    <property type="entry name" value="CHEMTRNSDUCR"/>
</dbReference>
<dbReference type="Proteomes" id="UP001142078">
    <property type="component" value="Unassembled WGS sequence"/>
</dbReference>
<dbReference type="CDD" id="cd12913">
    <property type="entry name" value="PDC1_MCP_like"/>
    <property type="match status" value="1"/>
</dbReference>
<dbReference type="SUPFAM" id="SSF58104">
    <property type="entry name" value="Methyl-accepting chemotaxis protein (MCP) signaling domain"/>
    <property type="match status" value="1"/>
</dbReference>